<dbReference type="Proteomes" id="UP000315289">
    <property type="component" value="Unassembled WGS sequence"/>
</dbReference>
<comment type="caution">
    <text evidence="2">The sequence shown here is derived from an EMBL/GenBank/DDBJ whole genome shotgun (WGS) entry which is preliminary data.</text>
</comment>
<dbReference type="EMBL" id="VOAH01000004">
    <property type="protein sequence ID" value="TVP41144.1"/>
    <property type="molecule type" value="Genomic_DNA"/>
</dbReference>
<keyword evidence="3" id="KW-1185">Reference proteome</keyword>
<sequence>MSATGFLTVHLFSILYLKKSILKNKSLVYLGFVASIFPIYLFIDTIYNYQEYYSQSALEFVITGLYYASDAVVILPCIPIILSLTKKDPFIFHWLLITLSVFILVTADLCYTFIASIDDELLSNTMVMVLRICHPIPAYVRLNTMV</sequence>
<reference evidence="2 3" key="1">
    <citation type="journal article" date="2019" name="Front. Microbiol.">
        <title>Ammonia Oxidation by the Arctic Terrestrial Thaumarchaeote Candidatus Nitrosocosmicus arcticus Is Stimulated by Increasing Temperatures.</title>
        <authorList>
            <person name="Alves R.J.E."/>
            <person name="Kerou M."/>
            <person name="Zappe A."/>
            <person name="Bittner R."/>
            <person name="Abby S.S."/>
            <person name="Schmidt H.A."/>
            <person name="Pfeifer K."/>
            <person name="Schleper C."/>
        </authorList>
    </citation>
    <scope>NUCLEOTIDE SEQUENCE [LARGE SCALE GENOMIC DNA]</scope>
    <source>
        <strain evidence="2 3">Kfb</strain>
    </source>
</reference>
<accession>A0A557SX18</accession>
<evidence type="ECO:0000313" key="3">
    <source>
        <dbReference type="Proteomes" id="UP000315289"/>
    </source>
</evidence>
<feature type="transmembrane region" description="Helical" evidence="1">
    <location>
        <begin position="27"/>
        <end position="49"/>
    </location>
</feature>
<feature type="transmembrane region" description="Helical" evidence="1">
    <location>
        <begin position="94"/>
        <end position="115"/>
    </location>
</feature>
<name>A0A557SX18_9ARCH</name>
<dbReference type="AlphaFoldDB" id="A0A557SX18"/>
<keyword evidence="1" id="KW-1133">Transmembrane helix</keyword>
<feature type="transmembrane region" description="Helical" evidence="1">
    <location>
        <begin position="61"/>
        <end position="82"/>
    </location>
</feature>
<evidence type="ECO:0000313" key="2">
    <source>
        <dbReference type="EMBL" id="TVP41144.1"/>
    </source>
</evidence>
<protein>
    <submittedName>
        <fullName evidence="2">Uncharacterized protein</fullName>
    </submittedName>
</protein>
<keyword evidence="1" id="KW-0472">Membrane</keyword>
<keyword evidence="1" id="KW-0812">Transmembrane</keyword>
<proteinExistence type="predicted"/>
<gene>
    <name evidence="2" type="ORF">NARC_40107</name>
</gene>
<organism evidence="2 3">
    <name type="scientific">Candidatus Nitrosocosmicus arcticus</name>
    <dbReference type="NCBI Taxonomy" id="2035267"/>
    <lineage>
        <taxon>Archaea</taxon>
        <taxon>Nitrososphaerota</taxon>
        <taxon>Nitrososphaeria</taxon>
        <taxon>Nitrososphaerales</taxon>
        <taxon>Nitrososphaeraceae</taxon>
        <taxon>Candidatus Nitrosocosmicus</taxon>
    </lineage>
</organism>
<evidence type="ECO:0000256" key="1">
    <source>
        <dbReference type="SAM" id="Phobius"/>
    </source>
</evidence>